<proteinExistence type="predicted"/>
<protein>
    <submittedName>
        <fullName evidence="2">Uncharacterized protein</fullName>
    </submittedName>
</protein>
<organism evidence="2 3">
    <name type="scientific">Pseudooceanicola algae</name>
    <dbReference type="NCBI Taxonomy" id="1537215"/>
    <lineage>
        <taxon>Bacteria</taxon>
        <taxon>Pseudomonadati</taxon>
        <taxon>Pseudomonadota</taxon>
        <taxon>Alphaproteobacteria</taxon>
        <taxon>Rhodobacterales</taxon>
        <taxon>Paracoccaceae</taxon>
        <taxon>Pseudooceanicola</taxon>
    </lineage>
</organism>
<accession>A0A418SHS5</accession>
<dbReference type="AlphaFoldDB" id="A0A418SHS5"/>
<dbReference type="Proteomes" id="UP000283786">
    <property type="component" value="Chromosome"/>
</dbReference>
<evidence type="ECO:0000313" key="2">
    <source>
        <dbReference type="EMBL" id="QPM90245.1"/>
    </source>
</evidence>
<dbReference type="Pfam" id="PF07228">
    <property type="entry name" value="SpoIIE"/>
    <property type="match status" value="1"/>
</dbReference>
<keyword evidence="1" id="KW-0378">Hydrolase</keyword>
<evidence type="ECO:0000256" key="1">
    <source>
        <dbReference type="ARBA" id="ARBA00022801"/>
    </source>
</evidence>
<dbReference type="SMART" id="SM00331">
    <property type="entry name" value="PP2C_SIG"/>
    <property type="match status" value="1"/>
</dbReference>
<reference evidence="2 3" key="1">
    <citation type="submission" date="2020-08" db="EMBL/GenBank/DDBJ databases">
        <title>Genome sequence of Rhodobacteraceae bacterium Lw-13e.</title>
        <authorList>
            <person name="Poehlein A."/>
            <person name="Wolter L."/>
            <person name="Daniel R."/>
            <person name="Brinkhoff T."/>
        </authorList>
    </citation>
    <scope>NUCLEOTIDE SEQUENCE [LARGE SCALE GENOMIC DNA]</scope>
    <source>
        <strain evidence="2 3">Lw-13e</strain>
    </source>
</reference>
<keyword evidence="3" id="KW-1185">Reference proteome</keyword>
<dbReference type="SUPFAM" id="SSF81606">
    <property type="entry name" value="PP2C-like"/>
    <property type="match status" value="1"/>
</dbReference>
<dbReference type="InterPro" id="IPR036457">
    <property type="entry name" value="PPM-type-like_dom_sf"/>
</dbReference>
<gene>
    <name evidence="2" type="ORF">PSAL_014800</name>
</gene>
<name>A0A418SHS5_9RHOB</name>
<dbReference type="Gene3D" id="3.60.40.10">
    <property type="entry name" value="PPM-type phosphatase domain"/>
    <property type="match status" value="1"/>
</dbReference>
<dbReference type="EMBL" id="CP060436">
    <property type="protein sequence ID" value="QPM90245.1"/>
    <property type="molecule type" value="Genomic_DNA"/>
</dbReference>
<evidence type="ECO:0000313" key="3">
    <source>
        <dbReference type="Proteomes" id="UP000283786"/>
    </source>
</evidence>
<dbReference type="KEGG" id="palw:PSAL_014800"/>
<dbReference type="RefSeq" id="WP_119838828.1">
    <property type="nucleotide sequence ID" value="NZ_CP060436.1"/>
</dbReference>
<dbReference type="OrthoDB" id="9802500at2"/>
<dbReference type="InterPro" id="IPR001932">
    <property type="entry name" value="PPM-type_phosphatase-like_dom"/>
</dbReference>
<sequence length="588" mass="61703">MLRTHSLRGRIALIATAALLIVTAILLLYAEGRATLQRERYAADQLASSEELLSTVIDLDTALLHRIASDLANQPAMDAVLASSDETALAQLRSLVAAATDATGARLAVTILDARGGVAARLGSALTGDAIEADKAENGLNPTAEGALRLAAVEPVRQGNRVTGTVVTSLDLLGRTGRFFSSAAAIGVLTPSGIQMNRPAPARLSDMVATCCSGVASSVSFRDDGARYITAAIPLLNGNGDQLGEFISLRDVTASSQRHFIYGSVAAVTLVLAILLTLGTLMRVVRVSFRPLGAVVKLLQQMADGSTSLTLKPMEASAEISALIDTVERVRAGQEARDRLVKLDSQLAAARNVQQSLVPSKFDLAPGLSLFGSMQPAEEVGGDFFDLFEMQDGRIALLIADVSGKGIGPALFAARSSMVLRANASKFSDLAEIVGATNDQLCEHNTEDLFITLFLAAIDPATGQGTCVNCGHCQPFVVGPDGGARHITPPNNIVLGAFDDFPFQTAPLEIGPEDTLLVFSDGFDEAQNPDGELLGDARAQEIAGRHGRIAVQDLVQAIQQDIDSFADGASQADDITLLAIQREPVSRG</sequence>
<dbReference type="PANTHER" id="PTHR43156:SF2">
    <property type="entry name" value="STAGE II SPORULATION PROTEIN E"/>
    <property type="match status" value="1"/>
</dbReference>
<dbReference type="PANTHER" id="PTHR43156">
    <property type="entry name" value="STAGE II SPORULATION PROTEIN E-RELATED"/>
    <property type="match status" value="1"/>
</dbReference>
<dbReference type="GO" id="GO:0016791">
    <property type="term" value="F:phosphatase activity"/>
    <property type="evidence" value="ECO:0007669"/>
    <property type="project" value="TreeGrafter"/>
</dbReference>
<dbReference type="InterPro" id="IPR052016">
    <property type="entry name" value="Bact_Sigma-Reg"/>
</dbReference>